<dbReference type="EMBL" id="BARU01030274">
    <property type="protein sequence ID" value="GAH75678.1"/>
    <property type="molecule type" value="Genomic_DNA"/>
</dbReference>
<feature type="non-terminal residue" evidence="1">
    <location>
        <position position="1"/>
    </location>
</feature>
<sequence>ARYFTTGDQAVLKELPKELVLTFLERAAVYCKLNELNPVVKMPDGISRKFPLTSPTSEVTLLEIIAWAEAGLAGAVQ</sequence>
<dbReference type="AlphaFoldDB" id="X1K0R0"/>
<organism evidence="1">
    <name type="scientific">marine sediment metagenome</name>
    <dbReference type="NCBI Taxonomy" id="412755"/>
    <lineage>
        <taxon>unclassified sequences</taxon>
        <taxon>metagenomes</taxon>
        <taxon>ecological metagenomes</taxon>
    </lineage>
</organism>
<name>X1K0R0_9ZZZZ</name>
<comment type="caution">
    <text evidence="1">The sequence shown here is derived from an EMBL/GenBank/DDBJ whole genome shotgun (WGS) entry which is preliminary data.</text>
</comment>
<reference evidence="1" key="1">
    <citation type="journal article" date="2014" name="Front. Microbiol.">
        <title>High frequency of phylogenetically diverse reductive dehalogenase-homologous genes in deep subseafloor sedimentary metagenomes.</title>
        <authorList>
            <person name="Kawai M."/>
            <person name="Futagami T."/>
            <person name="Toyoda A."/>
            <person name="Takaki Y."/>
            <person name="Nishi S."/>
            <person name="Hori S."/>
            <person name="Arai W."/>
            <person name="Tsubouchi T."/>
            <person name="Morono Y."/>
            <person name="Uchiyama I."/>
            <person name="Ito T."/>
            <person name="Fujiyama A."/>
            <person name="Inagaki F."/>
            <person name="Takami H."/>
        </authorList>
    </citation>
    <scope>NUCLEOTIDE SEQUENCE</scope>
    <source>
        <strain evidence="1">Expedition CK06-06</strain>
    </source>
</reference>
<evidence type="ECO:0000313" key="1">
    <source>
        <dbReference type="EMBL" id="GAH75678.1"/>
    </source>
</evidence>
<gene>
    <name evidence="1" type="ORF">S03H2_48071</name>
</gene>
<protein>
    <submittedName>
        <fullName evidence="1">Uncharacterized protein</fullName>
    </submittedName>
</protein>
<proteinExistence type="predicted"/>
<accession>X1K0R0</accession>